<dbReference type="PANTHER" id="PTHR42951">
    <property type="entry name" value="METALLO-BETA-LACTAMASE DOMAIN-CONTAINING"/>
    <property type="match status" value="1"/>
</dbReference>
<proteinExistence type="predicted"/>
<reference evidence="3" key="1">
    <citation type="journal article" date="2019" name="Int. J. Syst. Evol. Microbiol.">
        <title>The Global Catalogue of Microorganisms (GCM) 10K type strain sequencing project: providing services to taxonomists for standard genome sequencing and annotation.</title>
        <authorList>
            <consortium name="The Broad Institute Genomics Platform"/>
            <consortium name="The Broad Institute Genome Sequencing Center for Infectious Disease"/>
            <person name="Wu L."/>
            <person name="Ma J."/>
        </authorList>
    </citation>
    <scope>NUCLEOTIDE SEQUENCE [LARGE SCALE GENOMIC DNA]</scope>
    <source>
        <strain evidence="3">JCM 14326</strain>
    </source>
</reference>
<keyword evidence="3" id="KW-1185">Reference proteome</keyword>
<organism evidence="2 3">
    <name type="scientific">Myceligenerans crystallogenes</name>
    <dbReference type="NCBI Taxonomy" id="316335"/>
    <lineage>
        <taxon>Bacteria</taxon>
        <taxon>Bacillati</taxon>
        <taxon>Actinomycetota</taxon>
        <taxon>Actinomycetes</taxon>
        <taxon>Micrococcales</taxon>
        <taxon>Promicromonosporaceae</taxon>
        <taxon>Myceligenerans</taxon>
    </lineage>
</organism>
<dbReference type="SUPFAM" id="SSF56281">
    <property type="entry name" value="Metallo-hydrolase/oxidoreductase"/>
    <property type="match status" value="1"/>
</dbReference>
<gene>
    <name evidence="2" type="ORF">GCM10009751_01350</name>
</gene>
<dbReference type="SMART" id="SM00849">
    <property type="entry name" value="Lactamase_B"/>
    <property type="match status" value="1"/>
</dbReference>
<evidence type="ECO:0000313" key="3">
    <source>
        <dbReference type="Proteomes" id="UP001501094"/>
    </source>
</evidence>
<comment type="caution">
    <text evidence="2">The sequence shown here is derived from an EMBL/GenBank/DDBJ whole genome shotgun (WGS) entry which is preliminary data.</text>
</comment>
<evidence type="ECO:0000313" key="2">
    <source>
        <dbReference type="EMBL" id="GAA1848917.1"/>
    </source>
</evidence>
<feature type="domain" description="Metallo-beta-lactamase" evidence="1">
    <location>
        <begin position="2"/>
        <end position="195"/>
    </location>
</feature>
<sequence length="245" mass="25820">MRTTTTLALGPGGILVDPAWEQDELDGIADDLDGLGVRVTAGFSTHAHYDHLLWHPRFGGATPRWASSAAVAVVAAQRDALLDDLAADSAGSHDGAVRALFGRVTAMPDDDGRPGTRIPGPDGALPPHEVVTHDAHAPGHSALWLPGPGVLVAGDMLSDTEIPLPFDPDDLEAYLAGLDRLEPYVRAASVLVPGHGTPSYAPMTRLDADRRYLDAVLSGRAPDDPRLRDPGMADAHARVLRIAGR</sequence>
<dbReference type="Pfam" id="PF00753">
    <property type="entry name" value="Lactamase_B"/>
    <property type="match status" value="1"/>
</dbReference>
<protein>
    <submittedName>
        <fullName evidence="2">MBL fold metallo-hydrolase</fullName>
    </submittedName>
</protein>
<dbReference type="Gene3D" id="3.60.15.10">
    <property type="entry name" value="Ribonuclease Z/Hydroxyacylglutathione hydrolase-like"/>
    <property type="match status" value="1"/>
</dbReference>
<dbReference type="InterPro" id="IPR050855">
    <property type="entry name" value="NDM-1-like"/>
</dbReference>
<dbReference type="PANTHER" id="PTHR42951:SF22">
    <property type="entry name" value="METALLO BETA-LACTAMASE SUPERFAMILY LIPOPROTEIN"/>
    <property type="match status" value="1"/>
</dbReference>
<dbReference type="EMBL" id="BAAANL010000001">
    <property type="protein sequence ID" value="GAA1848917.1"/>
    <property type="molecule type" value="Genomic_DNA"/>
</dbReference>
<dbReference type="Proteomes" id="UP001501094">
    <property type="component" value="Unassembled WGS sequence"/>
</dbReference>
<dbReference type="InterPro" id="IPR001279">
    <property type="entry name" value="Metallo-B-lactamas"/>
</dbReference>
<accession>A0ABP4ZED6</accession>
<dbReference type="InterPro" id="IPR036866">
    <property type="entry name" value="RibonucZ/Hydroxyglut_hydro"/>
</dbReference>
<name>A0ABP4ZED6_9MICO</name>
<evidence type="ECO:0000259" key="1">
    <source>
        <dbReference type="SMART" id="SM00849"/>
    </source>
</evidence>